<dbReference type="InterPro" id="IPR003959">
    <property type="entry name" value="ATPase_AAA_core"/>
</dbReference>
<dbReference type="InterPro" id="IPR050304">
    <property type="entry name" value="MT-severing_AAA_ATPase"/>
</dbReference>
<dbReference type="Pfam" id="PF09336">
    <property type="entry name" value="Vps4_C"/>
    <property type="match status" value="1"/>
</dbReference>
<dbReference type="InterPro" id="IPR003960">
    <property type="entry name" value="ATPase_AAA_CS"/>
</dbReference>
<keyword evidence="2 3" id="KW-0067">ATP-binding</keyword>
<feature type="compositionally biased region" description="Polar residues" evidence="4">
    <location>
        <begin position="97"/>
        <end position="114"/>
    </location>
</feature>
<dbReference type="FunFam" id="1.10.8.60:FF:000025">
    <property type="entry name" value="Katanin p60 ATPase-containing subunit A1"/>
    <property type="match status" value="1"/>
</dbReference>
<dbReference type="Proteomes" id="UP000281549">
    <property type="component" value="Unassembled WGS sequence"/>
</dbReference>
<dbReference type="AlphaFoldDB" id="A0A4P9YF52"/>
<keyword evidence="6" id="KW-0378">Hydrolase</keyword>
<evidence type="ECO:0000256" key="1">
    <source>
        <dbReference type="ARBA" id="ARBA00022741"/>
    </source>
</evidence>
<dbReference type="PROSITE" id="PS00674">
    <property type="entry name" value="AAA"/>
    <property type="match status" value="1"/>
</dbReference>
<keyword evidence="1 3" id="KW-0547">Nucleotide-binding</keyword>
<dbReference type="GO" id="GO:0051013">
    <property type="term" value="P:microtubule severing"/>
    <property type="evidence" value="ECO:0007669"/>
    <property type="project" value="TreeGrafter"/>
</dbReference>
<evidence type="ECO:0000313" key="6">
    <source>
        <dbReference type="EMBL" id="RKP18046.1"/>
    </source>
</evidence>
<dbReference type="SMART" id="SM00382">
    <property type="entry name" value="AAA"/>
    <property type="match status" value="1"/>
</dbReference>
<dbReference type="Gene3D" id="3.40.50.300">
    <property type="entry name" value="P-loop containing nucleotide triphosphate hydrolases"/>
    <property type="match status" value="2"/>
</dbReference>
<evidence type="ECO:0000256" key="2">
    <source>
        <dbReference type="ARBA" id="ARBA00022840"/>
    </source>
</evidence>
<dbReference type="Pfam" id="PF00004">
    <property type="entry name" value="AAA"/>
    <property type="match status" value="1"/>
</dbReference>
<dbReference type="Gene3D" id="1.20.58.80">
    <property type="entry name" value="Phosphotransferase system, lactose/cellobiose-type IIA subunit"/>
    <property type="match status" value="1"/>
</dbReference>
<dbReference type="PANTHER" id="PTHR23074:SF19">
    <property type="entry name" value="KATANIN P60 ATPASE-CONTAINING SUBUNIT A1"/>
    <property type="match status" value="1"/>
</dbReference>
<feature type="domain" description="AAA+ ATPase" evidence="5">
    <location>
        <begin position="243"/>
        <end position="343"/>
    </location>
</feature>
<feature type="region of interest" description="Disordered" evidence="4">
    <location>
        <begin position="85"/>
        <end position="186"/>
    </location>
</feature>
<protein>
    <submittedName>
        <fullName evidence="6">P-loop containing nucleoside triphosphate hydrolase protein</fullName>
    </submittedName>
</protein>
<organism evidence="6 7">
    <name type="scientific">Rozella allomycis (strain CSF55)</name>
    <dbReference type="NCBI Taxonomy" id="988480"/>
    <lineage>
        <taxon>Eukaryota</taxon>
        <taxon>Fungi</taxon>
        <taxon>Fungi incertae sedis</taxon>
        <taxon>Cryptomycota</taxon>
        <taxon>Cryptomycota incertae sedis</taxon>
        <taxon>Rozella</taxon>
    </lineage>
</organism>
<dbReference type="CDD" id="cd21748">
    <property type="entry name" value="Kp60-NTD"/>
    <property type="match status" value="1"/>
</dbReference>
<name>A0A4P9YF52_ROZAC</name>
<dbReference type="SUPFAM" id="SSF52540">
    <property type="entry name" value="P-loop containing nucleoside triphosphate hydrolases"/>
    <property type="match status" value="1"/>
</dbReference>
<feature type="compositionally biased region" description="Acidic residues" evidence="4">
    <location>
        <begin position="177"/>
        <end position="186"/>
    </location>
</feature>
<feature type="compositionally biased region" description="Basic and acidic residues" evidence="4">
    <location>
        <begin position="167"/>
        <end position="176"/>
    </location>
</feature>
<accession>A0A4P9YF52</accession>
<feature type="compositionally biased region" description="Low complexity" evidence="4">
    <location>
        <begin position="127"/>
        <end position="137"/>
    </location>
</feature>
<dbReference type="InterPro" id="IPR027417">
    <property type="entry name" value="P-loop_NTPase"/>
</dbReference>
<comment type="similarity">
    <text evidence="3">Belongs to the AAA ATPase family.</text>
</comment>
<evidence type="ECO:0000256" key="4">
    <source>
        <dbReference type="SAM" id="MobiDB-lite"/>
    </source>
</evidence>
<dbReference type="Pfam" id="PF21126">
    <property type="entry name" value="KATNA1_MIT"/>
    <property type="match status" value="1"/>
</dbReference>
<evidence type="ECO:0000259" key="5">
    <source>
        <dbReference type="SMART" id="SM00382"/>
    </source>
</evidence>
<dbReference type="InterPro" id="IPR003593">
    <property type="entry name" value="AAA+_ATPase"/>
</dbReference>
<dbReference type="GO" id="GO:0016887">
    <property type="term" value="F:ATP hydrolysis activity"/>
    <property type="evidence" value="ECO:0007669"/>
    <property type="project" value="InterPro"/>
</dbReference>
<dbReference type="InterPro" id="IPR048611">
    <property type="entry name" value="KATNA1_MIT"/>
</dbReference>
<dbReference type="GO" id="GO:0005524">
    <property type="term" value="F:ATP binding"/>
    <property type="evidence" value="ECO:0007669"/>
    <property type="project" value="UniProtKB-KW"/>
</dbReference>
<sequence>MPDQSFYEMVVLARENALLGAYDNSLIYYEGAFQQINLRLKNEQDEKLKEEYRDAKKLLGDESIIVKNIATELASMRDIRGRLGRSSSSILDDSNNEDTNNATQQRKTPQSTPKMRNKFNADKKSNSKSSVNSNLTKTPSSKTPLNTRKSASNLTKQPSKTGISKSKSKENIAKNEEEGDSKEDEFEGYEKDLVEVMKREILNKTPNIRWTDIAGLKEAKALLEEAIVLPLWMPDFFKGIRRPWKGVLMAGPPGTGKTLLAKAVATECGTTFFNVSASTLTSKWRGDSEKMVKQMDGIASLTSGGDSEKPQIVMVLGATNFPWDIDEALRRRLEKRIYIPLPDDETREELLKINLAQVLLDESVDIKEITQRLQGYSGADISNVIRDAAMMPMRKAMKGLTPDKIKEMQEKLSKIPCTMEDFNQAIKKISPSVSKADLLKYEAWMKEFGSN</sequence>
<dbReference type="PANTHER" id="PTHR23074">
    <property type="entry name" value="AAA DOMAIN-CONTAINING"/>
    <property type="match status" value="1"/>
</dbReference>
<reference evidence="7" key="1">
    <citation type="journal article" date="2018" name="Nat. Microbiol.">
        <title>Leveraging single-cell genomics to expand the fungal tree of life.</title>
        <authorList>
            <person name="Ahrendt S.R."/>
            <person name="Quandt C.A."/>
            <person name="Ciobanu D."/>
            <person name="Clum A."/>
            <person name="Salamov A."/>
            <person name="Andreopoulos B."/>
            <person name="Cheng J.F."/>
            <person name="Woyke T."/>
            <person name="Pelin A."/>
            <person name="Henrissat B."/>
            <person name="Reynolds N.K."/>
            <person name="Benny G.L."/>
            <person name="Smith M.E."/>
            <person name="James T.Y."/>
            <person name="Grigoriev I.V."/>
        </authorList>
    </citation>
    <scope>NUCLEOTIDE SEQUENCE [LARGE SCALE GENOMIC DNA]</scope>
    <source>
        <strain evidence="7">CSF55</strain>
    </source>
</reference>
<evidence type="ECO:0000256" key="3">
    <source>
        <dbReference type="RuleBase" id="RU003651"/>
    </source>
</evidence>
<dbReference type="GO" id="GO:0015630">
    <property type="term" value="C:microtubule cytoskeleton"/>
    <property type="evidence" value="ECO:0007669"/>
    <property type="project" value="TreeGrafter"/>
</dbReference>
<proteinExistence type="inferred from homology"/>
<dbReference type="InterPro" id="IPR015415">
    <property type="entry name" value="Spast_Vps4_C"/>
</dbReference>
<dbReference type="FunFam" id="3.40.50.300:FF:002850">
    <property type="entry name" value="Katanin p60 ATPase-containing subunit A-like 2"/>
    <property type="match status" value="1"/>
</dbReference>
<dbReference type="Pfam" id="PF17862">
    <property type="entry name" value="AAA_lid_3"/>
    <property type="match status" value="1"/>
</dbReference>
<evidence type="ECO:0000313" key="7">
    <source>
        <dbReference type="Proteomes" id="UP000281549"/>
    </source>
</evidence>
<dbReference type="Gene3D" id="1.10.8.60">
    <property type="match status" value="1"/>
</dbReference>
<dbReference type="EMBL" id="ML005579">
    <property type="protein sequence ID" value="RKP18046.1"/>
    <property type="molecule type" value="Genomic_DNA"/>
</dbReference>
<gene>
    <name evidence="6" type="ORF">ROZALSC1DRAFT_30212</name>
</gene>
<dbReference type="InterPro" id="IPR041569">
    <property type="entry name" value="AAA_lid_3"/>
</dbReference>
<feature type="compositionally biased region" description="Polar residues" evidence="4">
    <location>
        <begin position="138"/>
        <end position="165"/>
    </location>
</feature>